<feature type="transmembrane region" description="Helical" evidence="2">
    <location>
        <begin position="418"/>
        <end position="441"/>
    </location>
</feature>
<dbReference type="SUPFAM" id="SSF53474">
    <property type="entry name" value="alpha/beta-Hydrolases"/>
    <property type="match status" value="1"/>
</dbReference>
<dbReference type="RefSeq" id="WP_091847519.1">
    <property type="nucleotide sequence ID" value="NZ_FMBL01000001.1"/>
</dbReference>
<organism evidence="3 4">
    <name type="scientific">Bifidobacterium commune</name>
    <dbReference type="NCBI Taxonomy" id="1505727"/>
    <lineage>
        <taxon>Bacteria</taxon>
        <taxon>Bacillati</taxon>
        <taxon>Actinomycetota</taxon>
        <taxon>Actinomycetes</taxon>
        <taxon>Bifidobacteriales</taxon>
        <taxon>Bifidobacteriaceae</taxon>
        <taxon>Bifidobacterium</taxon>
    </lineage>
</organism>
<feature type="transmembrane region" description="Helical" evidence="2">
    <location>
        <begin position="532"/>
        <end position="550"/>
    </location>
</feature>
<evidence type="ECO:0000313" key="3">
    <source>
        <dbReference type="EMBL" id="SCC79488.1"/>
    </source>
</evidence>
<evidence type="ECO:0000256" key="1">
    <source>
        <dbReference type="SAM" id="MobiDB-lite"/>
    </source>
</evidence>
<evidence type="ECO:0008006" key="5">
    <source>
        <dbReference type="Google" id="ProtNLM"/>
    </source>
</evidence>
<dbReference type="Gene3D" id="3.40.50.1820">
    <property type="entry name" value="alpha/beta hydrolase"/>
    <property type="match status" value="1"/>
</dbReference>
<dbReference type="OrthoDB" id="9765647at2"/>
<feature type="region of interest" description="Disordered" evidence="1">
    <location>
        <begin position="60"/>
        <end position="86"/>
    </location>
</feature>
<dbReference type="InterPro" id="IPR029058">
    <property type="entry name" value="AB_hydrolase_fold"/>
</dbReference>
<dbReference type="PANTHER" id="PTHR43265">
    <property type="entry name" value="ESTERASE ESTD"/>
    <property type="match status" value="1"/>
</dbReference>
<name>A0A1C4H4B5_9BIFI</name>
<evidence type="ECO:0000256" key="2">
    <source>
        <dbReference type="SAM" id="Phobius"/>
    </source>
</evidence>
<feature type="transmembrane region" description="Helical" evidence="2">
    <location>
        <begin position="489"/>
        <end position="512"/>
    </location>
</feature>
<dbReference type="GO" id="GO:0052689">
    <property type="term" value="F:carboxylic ester hydrolase activity"/>
    <property type="evidence" value="ECO:0007669"/>
    <property type="project" value="TreeGrafter"/>
</dbReference>
<dbReference type="PANTHER" id="PTHR43265:SF1">
    <property type="entry name" value="ESTERASE ESTD"/>
    <property type="match status" value="1"/>
</dbReference>
<dbReference type="EMBL" id="FMBL01000001">
    <property type="protein sequence ID" value="SCC79488.1"/>
    <property type="molecule type" value="Genomic_DNA"/>
</dbReference>
<proteinExistence type="predicted"/>
<protein>
    <recommendedName>
        <fullName evidence="5">Alpha/beta hydrolase family protein</fullName>
    </recommendedName>
</protein>
<dbReference type="InterPro" id="IPR053145">
    <property type="entry name" value="AB_hydrolase_Est10"/>
</dbReference>
<keyword evidence="2" id="KW-0472">Membrane</keyword>
<dbReference type="Proteomes" id="UP000242610">
    <property type="component" value="Unassembled WGS sequence"/>
</dbReference>
<keyword evidence="4" id="KW-1185">Reference proteome</keyword>
<feature type="transmembrane region" description="Helical" evidence="2">
    <location>
        <begin position="585"/>
        <end position="608"/>
    </location>
</feature>
<feature type="compositionally biased region" description="Low complexity" evidence="1">
    <location>
        <begin position="60"/>
        <end position="73"/>
    </location>
</feature>
<dbReference type="STRING" id="1505727.GA0061077_0754"/>
<sequence length="610" mass="65865">MRLLKRYLSSVLIFVILTAVLATLGNAMMPQWDVQPLSSHIEVDSTDTSIQARDISSAQLPAGAQNAQGQQSGAHDETSLNTPADHSALQGETNAAAVDAGLKTPQEGTYQVKTTNLRIKLAPNVTINAILRSPVGAPGKRPAALFIHGAGTGKASEVYGDIASAMSSAGIVTLVPDKRLDTYSTFHRDYYAMGEDYMTSFNTLCSQPNVNPALTGIYAESEGTWIAEAMAHRHHDTFAFMMLTSPPTVPGRSQMTMAANTYLSAIDSPAGLKRDVDKFICMNLAPWGFEYADFPAKQYLDDLTMPLLVSYGTDDISMPIEQGATNIIEGAARGGNSNVVVRYYHANHQMRVGARTPAPGLPLDARYTHDLEDWTNAVVAGTKADDWLTPQIAGDKPNQRFTAPESVTPGMVGSLNTILILLFSTMLCPVIAAFIGLGVLAERKKRHGRGRSPITAATNENAHTSIIADQALNRQRDCNEKRPFPRTMFAALTLNGCCTILSITAVFIYIFVAVKSALTLTPQGTLLRWGWALLQIIALADVALLTWLVVKLWRYLSKRHTGSTPNGIINTDGAAPESFWTPARFAVSALCVIGAALSTITLAFFGLYGW</sequence>
<keyword evidence="2" id="KW-0812">Transmembrane</keyword>
<gene>
    <name evidence="3" type="ORF">GA0061077_0754</name>
</gene>
<keyword evidence="2" id="KW-1133">Transmembrane helix</keyword>
<accession>A0A1C4H4B5</accession>
<reference evidence="4" key="1">
    <citation type="submission" date="2016-08" db="EMBL/GenBank/DDBJ databases">
        <authorList>
            <person name="Varghese N."/>
            <person name="Submissions Spin"/>
        </authorList>
    </citation>
    <scope>NUCLEOTIDE SEQUENCE [LARGE SCALE GENOMIC DNA]</scope>
    <source>
        <strain evidence="4">R-52791</strain>
    </source>
</reference>
<evidence type="ECO:0000313" key="4">
    <source>
        <dbReference type="Proteomes" id="UP000242610"/>
    </source>
</evidence>
<dbReference type="AlphaFoldDB" id="A0A1C4H4B5"/>